<comment type="similarity">
    <text evidence="5">Belongs to the truncated hemoglobin family. Group II subfamily.</text>
</comment>
<dbReference type="PANTHER" id="PTHR47366:SF1">
    <property type="entry name" value="TWO-ON-TWO HEMOGLOBIN-3"/>
    <property type="match status" value="1"/>
</dbReference>
<dbReference type="EMBL" id="JABMOJ010000179">
    <property type="protein sequence ID" value="NQV64690.1"/>
    <property type="molecule type" value="Genomic_DNA"/>
</dbReference>
<name>A0A972VYI2_9GAMM</name>
<evidence type="ECO:0000256" key="2">
    <source>
        <dbReference type="ARBA" id="ARBA00022617"/>
    </source>
</evidence>
<evidence type="ECO:0000256" key="3">
    <source>
        <dbReference type="ARBA" id="ARBA00022723"/>
    </source>
</evidence>
<keyword evidence="2" id="KW-0349">Heme</keyword>
<evidence type="ECO:0000256" key="4">
    <source>
        <dbReference type="ARBA" id="ARBA00023004"/>
    </source>
</evidence>
<dbReference type="CDD" id="cd14773">
    <property type="entry name" value="TrHb2_PhHbO-like_O"/>
    <property type="match status" value="1"/>
</dbReference>
<dbReference type="GO" id="GO:0020037">
    <property type="term" value="F:heme binding"/>
    <property type="evidence" value="ECO:0007669"/>
    <property type="project" value="InterPro"/>
</dbReference>
<evidence type="ECO:0000256" key="1">
    <source>
        <dbReference type="ARBA" id="ARBA00022448"/>
    </source>
</evidence>
<sequence>MTTSQYGVEDASFQAAGGEAGILKLVEAFYRHMDQRSDARVIRAMHPDNLTMSIDKLTLFLCGWTGGPRRYGKKYGPIAIPSAHAHLPITEVEKDAWLACMQAALQEQDYPPAFKIYLLTQLTVPASRIVQVRQNRR</sequence>
<dbReference type="InterPro" id="IPR012292">
    <property type="entry name" value="Globin/Proto"/>
</dbReference>
<evidence type="ECO:0000256" key="5">
    <source>
        <dbReference type="ARBA" id="ARBA00034496"/>
    </source>
</evidence>
<dbReference type="InterPro" id="IPR044203">
    <property type="entry name" value="GlbO/GLB3-like"/>
</dbReference>
<reference evidence="6" key="1">
    <citation type="submission" date="2020-05" db="EMBL/GenBank/DDBJ databases">
        <title>Sulfur intermediates as new biogeochemical hubs in an aquatic model microbial ecosystem.</title>
        <authorList>
            <person name="Vigneron A."/>
        </authorList>
    </citation>
    <scope>NUCLEOTIDE SEQUENCE</scope>
    <source>
        <strain evidence="6">Bin.250</strain>
    </source>
</reference>
<dbReference type="InterPro" id="IPR009050">
    <property type="entry name" value="Globin-like_sf"/>
</dbReference>
<gene>
    <name evidence="6" type="ORF">HQ497_04925</name>
</gene>
<dbReference type="GO" id="GO:0019825">
    <property type="term" value="F:oxygen binding"/>
    <property type="evidence" value="ECO:0007669"/>
    <property type="project" value="InterPro"/>
</dbReference>
<accession>A0A972VYI2</accession>
<dbReference type="InterPro" id="IPR001486">
    <property type="entry name" value="Hemoglobin_trunc"/>
</dbReference>
<dbReference type="AlphaFoldDB" id="A0A972VYI2"/>
<keyword evidence="1" id="KW-0813">Transport</keyword>
<dbReference type="Pfam" id="PF01152">
    <property type="entry name" value="Bac_globin"/>
    <property type="match status" value="1"/>
</dbReference>
<organism evidence="6 7">
    <name type="scientific">SAR86 cluster bacterium</name>
    <dbReference type="NCBI Taxonomy" id="2030880"/>
    <lineage>
        <taxon>Bacteria</taxon>
        <taxon>Pseudomonadati</taxon>
        <taxon>Pseudomonadota</taxon>
        <taxon>Gammaproteobacteria</taxon>
        <taxon>SAR86 cluster</taxon>
    </lineage>
</organism>
<proteinExistence type="inferred from homology"/>
<dbReference type="SUPFAM" id="SSF46458">
    <property type="entry name" value="Globin-like"/>
    <property type="match status" value="1"/>
</dbReference>
<keyword evidence="4" id="KW-0408">Iron</keyword>
<dbReference type="GO" id="GO:0005344">
    <property type="term" value="F:oxygen carrier activity"/>
    <property type="evidence" value="ECO:0007669"/>
    <property type="project" value="InterPro"/>
</dbReference>
<dbReference type="Gene3D" id="1.10.490.10">
    <property type="entry name" value="Globins"/>
    <property type="match status" value="1"/>
</dbReference>
<dbReference type="Proteomes" id="UP000754644">
    <property type="component" value="Unassembled WGS sequence"/>
</dbReference>
<comment type="caution">
    <text evidence="6">The sequence shown here is derived from an EMBL/GenBank/DDBJ whole genome shotgun (WGS) entry which is preliminary data.</text>
</comment>
<dbReference type="GO" id="GO:0046872">
    <property type="term" value="F:metal ion binding"/>
    <property type="evidence" value="ECO:0007669"/>
    <property type="project" value="UniProtKB-KW"/>
</dbReference>
<protein>
    <submittedName>
        <fullName evidence="6">Group II truncated hemoglobin</fullName>
    </submittedName>
</protein>
<keyword evidence="3" id="KW-0479">Metal-binding</keyword>
<dbReference type="PANTHER" id="PTHR47366">
    <property type="entry name" value="TWO-ON-TWO HEMOGLOBIN-3"/>
    <property type="match status" value="1"/>
</dbReference>
<evidence type="ECO:0000313" key="6">
    <source>
        <dbReference type="EMBL" id="NQV64690.1"/>
    </source>
</evidence>
<evidence type="ECO:0000313" key="7">
    <source>
        <dbReference type="Proteomes" id="UP000754644"/>
    </source>
</evidence>